<evidence type="ECO:0000313" key="2">
    <source>
        <dbReference type="Proteomes" id="UP000198600"/>
    </source>
</evidence>
<dbReference type="AlphaFoldDB" id="A0A1H2NPD2"/>
<dbReference type="EMBL" id="LT629802">
    <property type="protein sequence ID" value="SDV07322.1"/>
    <property type="molecule type" value="Genomic_DNA"/>
</dbReference>
<reference evidence="2" key="1">
    <citation type="submission" date="2016-10" db="EMBL/GenBank/DDBJ databases">
        <authorList>
            <person name="Varghese N."/>
            <person name="Submissions S."/>
        </authorList>
    </citation>
    <scope>NUCLEOTIDE SEQUENCE [LARGE SCALE GENOMIC DNA]</scope>
    <source>
        <strain evidence="2">LMG 2223</strain>
    </source>
</reference>
<proteinExistence type="predicted"/>
<dbReference type="RefSeq" id="WP_165447483.1">
    <property type="nucleotide sequence ID" value="NZ_LS483433.1"/>
</dbReference>
<keyword evidence="2" id="KW-1185">Reference proteome</keyword>
<gene>
    <name evidence="1" type="ORF">SAMN05216202_4309</name>
</gene>
<dbReference type="PROSITE" id="PS50007">
    <property type="entry name" value="PIPLC_X_DOMAIN"/>
    <property type="match status" value="1"/>
</dbReference>
<protein>
    <submittedName>
        <fullName evidence="1">Uncharacterized protein</fullName>
    </submittedName>
</protein>
<organism evidence="1 2">
    <name type="scientific">Pseudomonas mucidolens</name>
    <dbReference type="NCBI Taxonomy" id="46679"/>
    <lineage>
        <taxon>Bacteria</taxon>
        <taxon>Pseudomonadati</taxon>
        <taxon>Pseudomonadota</taxon>
        <taxon>Gammaproteobacteria</taxon>
        <taxon>Pseudomonadales</taxon>
        <taxon>Pseudomonadaceae</taxon>
        <taxon>Pseudomonas</taxon>
    </lineage>
</organism>
<sequence length="438" mass="49338">MRFEHEGLLVDDYNLSLDRHCKDCGKAYTIGDYMGGFSEHHFYRPVDYKSGCERSCLECWLGVSEFVKPRPQNLQPVFHNLNLTFPLEHGHWYDDSHYEQIITGQWAVTYEKYLKDGCHLVVLPLARLQTDRVVLIPNGVAIYPVGRFGFSTIAGDQSALMAAALQSAASGVSIADLKSHPVMVFPVRFSWEALIHANHKDHMIMIDALSGLTEPLCFDLFRYWHCRLGQTPDEGLPALPGQLQSNLMMAGALLINGLTHQSVVLGGAAFSHKITRGLGLVLRQPEWEQMPYGGEVGGIVIHALSLYSQMIQTQSSTAKFIQALSLLEFLAFPKAYQKFTKVKTVISRYITTCPSERKKILDRFEELTGKKDPVTGDEMGLRTRIVHIGGRLEFLVPSGRDREALFLELDGYVRCVIDHMIDHSSLSWDSYEEVKAQM</sequence>
<name>A0A1H2NPD2_9PSED</name>
<evidence type="ECO:0000313" key="1">
    <source>
        <dbReference type="EMBL" id="SDV07322.1"/>
    </source>
</evidence>
<accession>A0A1H2NPD2</accession>
<dbReference type="Proteomes" id="UP000198600">
    <property type="component" value="Chromosome I"/>
</dbReference>